<feature type="non-terminal residue" evidence="2">
    <location>
        <position position="1"/>
    </location>
</feature>
<dbReference type="InterPro" id="IPR001619">
    <property type="entry name" value="Sec1-like"/>
</dbReference>
<dbReference type="InterPro" id="IPR027482">
    <property type="entry name" value="Sec1-like_dom2"/>
</dbReference>
<proteinExistence type="inferred from homology"/>
<dbReference type="InterPro" id="IPR036045">
    <property type="entry name" value="Sec1-like_sf"/>
</dbReference>
<keyword evidence="3" id="KW-1185">Reference proteome</keyword>
<dbReference type="Gene3D" id="3.40.50.1910">
    <property type="match status" value="1"/>
</dbReference>
<dbReference type="AlphaFoldDB" id="A0A699YVA2"/>
<dbReference type="EMBL" id="BLLF01000687">
    <property type="protein sequence ID" value="GFH14113.1"/>
    <property type="molecule type" value="Genomic_DNA"/>
</dbReference>
<evidence type="ECO:0000313" key="3">
    <source>
        <dbReference type="Proteomes" id="UP000485058"/>
    </source>
</evidence>
<gene>
    <name evidence="2" type="ORF">HaLaN_10106</name>
</gene>
<name>A0A699YVA2_HAELA</name>
<sequence length="115" mass="11948">MDGKAGSPEYEGYAVFDPKAPAGRCTVERCKGPFKDCIVFMLGGGNYLEREQLMAWAARNTNASVAAGLGSTGTAGRNLLYGTTEVLSGEQFVAQLVELGKRSGVSAATPAGPTQ</sequence>
<comment type="caution">
    <text evidence="2">The sequence shown here is derived from an EMBL/GenBank/DDBJ whole genome shotgun (WGS) entry which is preliminary data.</text>
</comment>
<organism evidence="2 3">
    <name type="scientific">Haematococcus lacustris</name>
    <name type="common">Green alga</name>
    <name type="synonym">Haematococcus pluvialis</name>
    <dbReference type="NCBI Taxonomy" id="44745"/>
    <lineage>
        <taxon>Eukaryota</taxon>
        <taxon>Viridiplantae</taxon>
        <taxon>Chlorophyta</taxon>
        <taxon>core chlorophytes</taxon>
        <taxon>Chlorophyceae</taxon>
        <taxon>CS clade</taxon>
        <taxon>Chlamydomonadales</taxon>
        <taxon>Haematococcaceae</taxon>
        <taxon>Haematococcus</taxon>
    </lineage>
</organism>
<accession>A0A699YVA2</accession>
<evidence type="ECO:0000256" key="1">
    <source>
        <dbReference type="ARBA" id="ARBA00009884"/>
    </source>
</evidence>
<reference evidence="2 3" key="1">
    <citation type="submission" date="2020-02" db="EMBL/GenBank/DDBJ databases">
        <title>Draft genome sequence of Haematococcus lacustris strain NIES-144.</title>
        <authorList>
            <person name="Morimoto D."/>
            <person name="Nakagawa S."/>
            <person name="Yoshida T."/>
            <person name="Sawayama S."/>
        </authorList>
    </citation>
    <scope>NUCLEOTIDE SEQUENCE [LARGE SCALE GENOMIC DNA]</scope>
    <source>
        <strain evidence="2 3">NIES-144</strain>
    </source>
</reference>
<dbReference type="Proteomes" id="UP000485058">
    <property type="component" value="Unassembled WGS sequence"/>
</dbReference>
<dbReference type="Pfam" id="PF00995">
    <property type="entry name" value="Sec1"/>
    <property type="match status" value="1"/>
</dbReference>
<comment type="similarity">
    <text evidence="1">Belongs to the STXBP/unc-18/SEC1 family.</text>
</comment>
<evidence type="ECO:0000313" key="2">
    <source>
        <dbReference type="EMBL" id="GFH14113.1"/>
    </source>
</evidence>
<protein>
    <submittedName>
        <fullName evidence="2">Uncharacterized protein</fullName>
    </submittedName>
</protein>
<dbReference type="GO" id="GO:0016192">
    <property type="term" value="P:vesicle-mediated transport"/>
    <property type="evidence" value="ECO:0007669"/>
    <property type="project" value="InterPro"/>
</dbReference>
<dbReference type="SUPFAM" id="SSF56815">
    <property type="entry name" value="Sec1/munc18-like (SM) proteins"/>
    <property type="match status" value="1"/>
</dbReference>